<keyword evidence="2" id="KW-1185">Reference proteome</keyword>
<accession>A0ABT1ECX6</accession>
<dbReference type="Pfam" id="PF13749">
    <property type="entry name" value="HATPase_c_4"/>
    <property type="match status" value="1"/>
</dbReference>
<dbReference type="RefSeq" id="WP_262067460.1">
    <property type="nucleotide sequence ID" value="NZ_JAMXOD010000040.1"/>
</dbReference>
<sequence length="225" mass="25427">MSKDLKVPFKIEGGNRIDDTPVHKAIREALANCLINADYYGRCGIVIKKERDCIIMENPGDVRTGKDQMLRGGISDPRNKALMKMFNMINVGERAGSGVPDIYSTGEQEGWEVPVIKEEYGPNRTILTLSFKEKQAIKTSDRKQAIKTGDKKKRAKTKENQEKIILYLKEKELLKTSDISEVLGLSVARTRAILNNMVKEGLLEAIGSNKKRVYRKNKKDDKKVE</sequence>
<dbReference type="Pfam" id="PF13412">
    <property type="entry name" value="HTH_24"/>
    <property type="match status" value="1"/>
</dbReference>
<dbReference type="InterPro" id="IPR036390">
    <property type="entry name" value="WH_DNA-bd_sf"/>
</dbReference>
<dbReference type="InterPro" id="IPR011991">
    <property type="entry name" value="ArsR-like_HTH"/>
</dbReference>
<protein>
    <submittedName>
        <fullName evidence="1">Winged helix-turn-helix transcriptional regulator</fullName>
    </submittedName>
</protein>
<dbReference type="CDD" id="cd00090">
    <property type="entry name" value="HTH_ARSR"/>
    <property type="match status" value="1"/>
</dbReference>
<dbReference type="Proteomes" id="UP001523566">
    <property type="component" value="Unassembled WGS sequence"/>
</dbReference>
<evidence type="ECO:0000313" key="2">
    <source>
        <dbReference type="Proteomes" id="UP001523566"/>
    </source>
</evidence>
<dbReference type="PANTHER" id="PTHR30595">
    <property type="entry name" value="GLPR-RELATED TRANSCRIPTIONAL REPRESSOR"/>
    <property type="match status" value="1"/>
</dbReference>
<dbReference type="InterPro" id="IPR036388">
    <property type="entry name" value="WH-like_DNA-bd_sf"/>
</dbReference>
<proteinExistence type="predicted"/>
<comment type="caution">
    <text evidence="1">The sequence shown here is derived from an EMBL/GenBank/DDBJ whole genome shotgun (WGS) entry which is preliminary data.</text>
</comment>
<name>A0ABT1ECX6_9FIRM</name>
<evidence type="ECO:0000313" key="1">
    <source>
        <dbReference type="EMBL" id="MCP1103693.1"/>
    </source>
</evidence>
<dbReference type="SUPFAM" id="SSF46785">
    <property type="entry name" value="Winged helix' DNA-binding domain"/>
    <property type="match status" value="1"/>
</dbReference>
<reference evidence="1 2" key="1">
    <citation type="journal article" date="2022" name="Genome Biol. Evol.">
        <title>Host diet, physiology and behaviors set the stage for Lachnospiraceae cladogenesis.</title>
        <authorList>
            <person name="Vera-Ponce De Leon A."/>
            <person name="Schneider M."/>
            <person name="Jahnes B.C."/>
            <person name="Sadowski V."/>
            <person name="Camuy-Velez L.A."/>
            <person name="Duan J."/>
            <person name="Sabree Z.L."/>
        </authorList>
    </citation>
    <scope>NUCLEOTIDE SEQUENCE [LARGE SCALE GENOMIC DNA]</scope>
    <source>
        <strain evidence="1 2">PAL113</strain>
    </source>
</reference>
<dbReference type="Gene3D" id="3.30.565.60">
    <property type="match status" value="1"/>
</dbReference>
<dbReference type="Gene3D" id="1.10.10.10">
    <property type="entry name" value="Winged helix-like DNA-binding domain superfamily/Winged helix DNA-binding domain"/>
    <property type="match status" value="1"/>
</dbReference>
<dbReference type="PANTHER" id="PTHR30595:SF6">
    <property type="entry name" value="SCHLAFEN ALBA-2 DOMAIN-CONTAINING PROTEIN"/>
    <property type="match status" value="1"/>
</dbReference>
<dbReference type="EMBL" id="JAMZFW010000040">
    <property type="protein sequence ID" value="MCP1103693.1"/>
    <property type="molecule type" value="Genomic_DNA"/>
</dbReference>
<organism evidence="1 2">
    <name type="scientific">Aequitasia blattaphilus</name>
    <dbReference type="NCBI Taxonomy" id="2949332"/>
    <lineage>
        <taxon>Bacteria</taxon>
        <taxon>Bacillati</taxon>
        <taxon>Bacillota</taxon>
        <taxon>Clostridia</taxon>
        <taxon>Lachnospirales</taxon>
        <taxon>Lachnospiraceae</taxon>
        <taxon>Aequitasia</taxon>
    </lineage>
</organism>
<gene>
    <name evidence="1" type="ORF">NK125_14930</name>
</gene>
<dbReference type="InterPro" id="IPR038475">
    <property type="entry name" value="RecG_C_sf"/>
</dbReference>